<evidence type="ECO:0000313" key="1">
    <source>
        <dbReference type="EMBL" id="GAU92890.1"/>
    </source>
</evidence>
<accession>A0A1D1UWE8</accession>
<proteinExistence type="predicted"/>
<evidence type="ECO:0000313" key="2">
    <source>
        <dbReference type="Proteomes" id="UP000186922"/>
    </source>
</evidence>
<dbReference type="AlphaFoldDB" id="A0A1D1UWE8"/>
<organism evidence="1 2">
    <name type="scientific">Ramazzottius varieornatus</name>
    <name type="common">Water bear</name>
    <name type="synonym">Tardigrade</name>
    <dbReference type="NCBI Taxonomy" id="947166"/>
    <lineage>
        <taxon>Eukaryota</taxon>
        <taxon>Metazoa</taxon>
        <taxon>Ecdysozoa</taxon>
        <taxon>Tardigrada</taxon>
        <taxon>Eutardigrada</taxon>
        <taxon>Parachela</taxon>
        <taxon>Hypsibioidea</taxon>
        <taxon>Ramazzottiidae</taxon>
        <taxon>Ramazzottius</taxon>
    </lineage>
</organism>
<name>A0A1D1UWE8_RAMVA</name>
<gene>
    <name evidence="1" type="primary">RvY_04911-1</name>
    <name evidence="1" type="synonym">RvY_04911.1</name>
    <name evidence="1" type="ORF">RvY_04911</name>
</gene>
<protein>
    <recommendedName>
        <fullName evidence="3">DDE-1 domain-containing protein</fullName>
    </recommendedName>
</protein>
<dbReference type="Proteomes" id="UP000186922">
    <property type="component" value="Unassembled WGS sequence"/>
</dbReference>
<dbReference type="OrthoDB" id="10035668at2759"/>
<dbReference type="EMBL" id="BDGG01000002">
    <property type="protein sequence ID" value="GAU92890.1"/>
    <property type="molecule type" value="Genomic_DNA"/>
</dbReference>
<reference evidence="1 2" key="1">
    <citation type="journal article" date="2016" name="Nat. Commun.">
        <title>Extremotolerant tardigrade genome and improved radiotolerance of human cultured cells by tardigrade-unique protein.</title>
        <authorList>
            <person name="Hashimoto T."/>
            <person name="Horikawa D.D."/>
            <person name="Saito Y."/>
            <person name="Kuwahara H."/>
            <person name="Kozuka-Hata H."/>
            <person name="Shin-I T."/>
            <person name="Minakuchi Y."/>
            <person name="Ohishi K."/>
            <person name="Motoyama A."/>
            <person name="Aizu T."/>
            <person name="Enomoto A."/>
            <person name="Kondo K."/>
            <person name="Tanaka S."/>
            <person name="Hara Y."/>
            <person name="Koshikawa S."/>
            <person name="Sagara H."/>
            <person name="Miura T."/>
            <person name="Yokobori S."/>
            <person name="Miyagawa K."/>
            <person name="Suzuki Y."/>
            <person name="Kubo T."/>
            <person name="Oyama M."/>
            <person name="Kohara Y."/>
            <person name="Fujiyama A."/>
            <person name="Arakawa K."/>
            <person name="Katayama T."/>
            <person name="Toyoda A."/>
            <person name="Kunieda T."/>
        </authorList>
    </citation>
    <scope>NUCLEOTIDE SEQUENCE [LARGE SCALE GENOMIC DNA]</scope>
    <source>
        <strain evidence="1 2">YOKOZUNA-1</strain>
    </source>
</reference>
<evidence type="ECO:0008006" key="3">
    <source>
        <dbReference type="Google" id="ProtNLM"/>
    </source>
</evidence>
<comment type="caution">
    <text evidence="1">The sequence shown here is derived from an EMBL/GenBank/DDBJ whole genome shotgun (WGS) entry which is preliminary data.</text>
</comment>
<sequence>MDQTPVKLQNPYRETLALQGANEIPIVQPPGDKGSVKVLLMVAADGTKYPAVVVLKGFKKTGVLSANVMK</sequence>
<keyword evidence="2" id="KW-1185">Reference proteome</keyword>